<feature type="binding site" evidence="4">
    <location>
        <position position="146"/>
    </location>
    <ligand>
        <name>Mg(2+)</name>
        <dbReference type="ChEBI" id="CHEBI:18420"/>
    </ligand>
</feature>
<dbReference type="Pfam" id="PF18374">
    <property type="entry name" value="Enolase_like_N"/>
    <property type="match status" value="1"/>
</dbReference>
<dbReference type="UniPathway" id="UPA01057">
    <property type="reaction ID" value="UER00165"/>
</dbReference>
<gene>
    <name evidence="4" type="primary">menC</name>
    <name evidence="6" type="ORF">FM119_04230</name>
</gene>
<organism evidence="6 7">
    <name type="scientific">Mycetocola reblochoni REB411</name>
    <dbReference type="NCBI Taxonomy" id="1255698"/>
    <lineage>
        <taxon>Bacteria</taxon>
        <taxon>Bacillati</taxon>
        <taxon>Actinomycetota</taxon>
        <taxon>Actinomycetes</taxon>
        <taxon>Micrococcales</taxon>
        <taxon>Microbacteriaceae</taxon>
        <taxon>Mycetocola</taxon>
    </lineage>
</organism>
<dbReference type="EC" id="4.2.1.113" evidence="4"/>
<evidence type="ECO:0000256" key="3">
    <source>
        <dbReference type="ARBA" id="ARBA00023239"/>
    </source>
</evidence>
<dbReference type="SUPFAM" id="SSF51604">
    <property type="entry name" value="Enolase C-terminal domain-like"/>
    <property type="match status" value="1"/>
</dbReference>
<dbReference type="SFLD" id="SFLDG00180">
    <property type="entry name" value="muconate_cycloisomerase"/>
    <property type="match status" value="1"/>
</dbReference>
<dbReference type="InterPro" id="IPR013342">
    <property type="entry name" value="Mandelate_racemase_C"/>
</dbReference>
<feature type="active site" description="Proton donor" evidence="4">
    <location>
        <position position="115"/>
    </location>
</feature>
<keyword evidence="4" id="KW-0474">Menaquinone biosynthesis</keyword>
<evidence type="ECO:0000313" key="7">
    <source>
        <dbReference type="Proteomes" id="UP000196778"/>
    </source>
</evidence>
<comment type="pathway">
    <text evidence="4">Quinol/quinone metabolism; 1,4-dihydroxy-2-naphthoate biosynthesis; 1,4-dihydroxy-2-naphthoate from chorismate: step 4/7.</text>
</comment>
<proteinExistence type="inferred from homology"/>
<accession>A0A1R4IXM1</accession>
<keyword evidence="7" id="KW-1185">Reference proteome</keyword>
<dbReference type="SFLD" id="SFLDS00001">
    <property type="entry name" value="Enolase"/>
    <property type="match status" value="1"/>
</dbReference>
<feature type="domain" description="Mandelate racemase/muconate lactonizing enzyme C-terminal" evidence="5">
    <location>
        <begin position="96"/>
        <end position="191"/>
    </location>
</feature>
<dbReference type="Gene3D" id="3.20.20.120">
    <property type="entry name" value="Enolase-like C-terminal domain"/>
    <property type="match status" value="1"/>
</dbReference>
<comment type="catalytic activity">
    <reaction evidence="4">
        <text>(1R,6R)-6-hydroxy-2-succinyl-cyclohexa-2,4-diene-1-carboxylate = 2-succinylbenzoate + H2O</text>
        <dbReference type="Rhea" id="RHEA:10196"/>
        <dbReference type="ChEBI" id="CHEBI:15377"/>
        <dbReference type="ChEBI" id="CHEBI:18325"/>
        <dbReference type="ChEBI" id="CHEBI:58689"/>
        <dbReference type="EC" id="4.2.1.113"/>
    </reaction>
</comment>
<evidence type="ECO:0000256" key="2">
    <source>
        <dbReference type="ARBA" id="ARBA00022842"/>
    </source>
</evidence>
<feature type="binding site" evidence="4">
    <location>
        <position position="197"/>
    </location>
    <ligand>
        <name>Mg(2+)</name>
        <dbReference type="ChEBI" id="CHEBI:18420"/>
    </ligand>
</feature>
<dbReference type="Proteomes" id="UP000196778">
    <property type="component" value="Unassembled WGS sequence"/>
</dbReference>
<dbReference type="HAMAP" id="MF_00470">
    <property type="entry name" value="MenC_1"/>
    <property type="match status" value="1"/>
</dbReference>
<evidence type="ECO:0000256" key="1">
    <source>
        <dbReference type="ARBA" id="ARBA00022723"/>
    </source>
</evidence>
<comment type="similarity">
    <text evidence="4">Belongs to the mandelate racemase/muconate lactonizing enzyme family. MenC type 1 subfamily.</text>
</comment>
<protein>
    <recommendedName>
        <fullName evidence="4">o-succinylbenzoate synthase</fullName>
        <shortName evidence="4">OSB synthase</shortName>
        <shortName evidence="4">OSBS</shortName>
        <ecNumber evidence="4">4.2.1.113</ecNumber>
    </recommendedName>
    <alternativeName>
        <fullName evidence="4">4-(2'-carboxyphenyl)-4-oxybutyric acid synthase</fullName>
    </alternativeName>
    <alternativeName>
        <fullName evidence="4">o-succinylbenzoic acid synthase</fullName>
    </alternativeName>
</protein>
<dbReference type="GO" id="GO:0043748">
    <property type="term" value="F:O-succinylbenzoate synthase activity"/>
    <property type="evidence" value="ECO:0007669"/>
    <property type="project" value="UniProtKB-EC"/>
</dbReference>
<dbReference type="GO" id="GO:0000287">
    <property type="term" value="F:magnesium ion binding"/>
    <property type="evidence" value="ECO:0007669"/>
    <property type="project" value="UniProtKB-UniRule"/>
</dbReference>
<comment type="function">
    <text evidence="4">Converts 2-succinyl-6-hydroxy-2,4-cyclohexadiene-1-carboxylate (SHCHC) to 2-succinylbenzoate (OSB).</text>
</comment>
<dbReference type="SFLD" id="SFLDF00009">
    <property type="entry name" value="o-succinylbenzoate_synthase"/>
    <property type="match status" value="1"/>
</dbReference>
<name>A0A1R4IXM1_9MICO</name>
<dbReference type="InterPro" id="IPR036849">
    <property type="entry name" value="Enolase-like_C_sf"/>
</dbReference>
<dbReference type="InterPro" id="IPR010196">
    <property type="entry name" value="OSB_synthase_MenC1"/>
</dbReference>
<evidence type="ECO:0000259" key="5">
    <source>
        <dbReference type="SMART" id="SM00922"/>
    </source>
</evidence>
<keyword evidence="3 4" id="KW-0456">Lyase</keyword>
<dbReference type="UniPathway" id="UPA00079"/>
<dbReference type="AlphaFoldDB" id="A0A1R4IXM1"/>
<evidence type="ECO:0000256" key="4">
    <source>
        <dbReference type="HAMAP-Rule" id="MF_00470"/>
    </source>
</evidence>
<dbReference type="Pfam" id="PF13378">
    <property type="entry name" value="MR_MLE_C"/>
    <property type="match status" value="1"/>
</dbReference>
<dbReference type="InterPro" id="IPR029065">
    <property type="entry name" value="Enolase_C-like"/>
</dbReference>
<keyword evidence="1 4" id="KW-0479">Metal-binding</keyword>
<dbReference type="PANTHER" id="PTHR48073">
    <property type="entry name" value="O-SUCCINYLBENZOATE SYNTHASE-RELATED"/>
    <property type="match status" value="1"/>
</dbReference>
<comment type="cofactor">
    <cofactor evidence="4">
        <name>a divalent metal cation</name>
        <dbReference type="ChEBI" id="CHEBI:60240"/>
    </cofactor>
</comment>
<keyword evidence="2 4" id="KW-0460">Magnesium</keyword>
<sequence length="338" mass="35311">MPTPDSPVPLPSADELVERSHVVALPLVTRFRGITVREAVLLEGPEGWSEFSPFVEYADPEASSWLAAAVEDGWSRGPEPLRDFVPVNATVPAVHADEVPAVLARYDGTTTVKVKVAERGQSLSDDVARVAAVRAALGDGGMIRVDANGGWAVDEAVAALRALEPFGLQYAEQPCAGVDELAALRVRLDGRVAVAADESIRRAADPERVVAAGAADVIVIKAQPLGGARRAIALVERLGLPAVVSSAIDTSVGLSLGARLAAALPGQQLACGLGTASLLAADVTADPLRARGGAVAVRRVVPDAELLARHAAAPERTRWWRERLRRCAGLLAARTDVG</sequence>
<dbReference type="SMART" id="SM00922">
    <property type="entry name" value="MR_MLE"/>
    <property type="match status" value="1"/>
</dbReference>
<dbReference type="CDD" id="cd03320">
    <property type="entry name" value="OSBS"/>
    <property type="match status" value="1"/>
</dbReference>
<dbReference type="GO" id="GO:0009234">
    <property type="term" value="P:menaquinone biosynthetic process"/>
    <property type="evidence" value="ECO:0007669"/>
    <property type="project" value="UniProtKB-UniRule"/>
</dbReference>
<dbReference type="NCBIfam" id="NF002782">
    <property type="entry name" value="PRK02901.1"/>
    <property type="match status" value="1"/>
</dbReference>
<feature type="active site" description="Proton acceptor" evidence="4">
    <location>
        <position position="221"/>
    </location>
</feature>
<comment type="pathway">
    <text evidence="4">Quinol/quinone metabolism; menaquinone biosynthesis.</text>
</comment>
<dbReference type="EMBL" id="FUKR01000022">
    <property type="protein sequence ID" value="SJN24444.1"/>
    <property type="molecule type" value="Genomic_DNA"/>
</dbReference>
<feature type="binding site" evidence="4">
    <location>
        <position position="172"/>
    </location>
    <ligand>
        <name>Mg(2+)</name>
        <dbReference type="ChEBI" id="CHEBI:18420"/>
    </ligand>
</feature>
<evidence type="ECO:0000313" key="6">
    <source>
        <dbReference type="EMBL" id="SJN24444.1"/>
    </source>
</evidence>
<reference evidence="7" key="1">
    <citation type="submission" date="2017-02" db="EMBL/GenBank/DDBJ databases">
        <authorList>
            <person name="Dridi B."/>
        </authorList>
    </citation>
    <scope>NUCLEOTIDE SEQUENCE [LARGE SCALE GENOMIC DNA]</scope>
    <source>
        <strain evidence="7">EB411</strain>
    </source>
</reference>
<dbReference type="PANTHER" id="PTHR48073:SF2">
    <property type="entry name" value="O-SUCCINYLBENZOATE SYNTHASE"/>
    <property type="match status" value="1"/>
</dbReference>